<proteinExistence type="predicted"/>
<dbReference type="RefSeq" id="WP_256763696.1">
    <property type="nucleotide sequence ID" value="NZ_JANIGO010000002.1"/>
</dbReference>
<evidence type="ECO:0008006" key="3">
    <source>
        <dbReference type="Google" id="ProtNLM"/>
    </source>
</evidence>
<gene>
    <name evidence="1" type="ORF">NQT62_05675</name>
</gene>
<reference evidence="1 2" key="1">
    <citation type="submission" date="2022-07" db="EMBL/GenBank/DDBJ databases">
        <authorList>
            <person name="Xamxidin M."/>
            <person name="Wu M."/>
        </authorList>
    </citation>
    <scope>NUCLEOTIDE SEQUENCE [LARGE SCALE GENOMIC DNA]</scope>
    <source>
        <strain evidence="1 2">NBRC 111650</strain>
    </source>
</reference>
<keyword evidence="2" id="KW-1185">Reference proteome</keyword>
<accession>A0ABT1WGQ2</accession>
<organism evidence="1 2">
    <name type="scientific">Limnobacter humi</name>
    <dbReference type="NCBI Taxonomy" id="1778671"/>
    <lineage>
        <taxon>Bacteria</taxon>
        <taxon>Pseudomonadati</taxon>
        <taxon>Pseudomonadota</taxon>
        <taxon>Betaproteobacteria</taxon>
        <taxon>Burkholderiales</taxon>
        <taxon>Burkholderiaceae</taxon>
        <taxon>Limnobacter</taxon>
    </lineage>
</organism>
<name>A0ABT1WGQ2_9BURK</name>
<sequence length="126" mass="14602">MQTELTVHQWSLRDAWRPWYVILTSFNEPTLDGAVRSTDQPIAYLRSPESAQLVLIDVQQAWHVGRFAFLRLEGFFDRSGRPSRRVRALTVLLLGAAEDMAVCKRWLNHRRSTSRSQVYQGPSHVH</sequence>
<protein>
    <recommendedName>
        <fullName evidence="3">NusG-like N-terminal domain-containing protein</fullName>
    </recommendedName>
</protein>
<dbReference type="Proteomes" id="UP001204142">
    <property type="component" value="Unassembled WGS sequence"/>
</dbReference>
<evidence type="ECO:0000313" key="1">
    <source>
        <dbReference type="EMBL" id="MCQ8895927.1"/>
    </source>
</evidence>
<dbReference type="EMBL" id="JANIGO010000002">
    <property type="protein sequence ID" value="MCQ8895927.1"/>
    <property type="molecule type" value="Genomic_DNA"/>
</dbReference>
<evidence type="ECO:0000313" key="2">
    <source>
        <dbReference type="Proteomes" id="UP001204142"/>
    </source>
</evidence>
<comment type="caution">
    <text evidence="1">The sequence shown here is derived from an EMBL/GenBank/DDBJ whole genome shotgun (WGS) entry which is preliminary data.</text>
</comment>